<keyword evidence="4" id="KW-0676">Redox-active center</keyword>
<dbReference type="GO" id="GO:0030313">
    <property type="term" value="C:cell envelope"/>
    <property type="evidence" value="ECO:0007669"/>
    <property type="project" value="UniProtKB-SubCell"/>
</dbReference>
<gene>
    <name evidence="6" type="ORF">NU887_17205</name>
</gene>
<evidence type="ECO:0000256" key="2">
    <source>
        <dbReference type="ARBA" id="ARBA00022748"/>
    </source>
</evidence>
<evidence type="ECO:0000313" key="7">
    <source>
        <dbReference type="Proteomes" id="UP001142175"/>
    </source>
</evidence>
<dbReference type="InterPro" id="IPR036249">
    <property type="entry name" value="Thioredoxin-like_sf"/>
</dbReference>
<dbReference type="AlphaFoldDB" id="A0A9X2T2E2"/>
<dbReference type="RefSeq" id="WP_258424623.1">
    <property type="nucleotide sequence ID" value="NZ_JANAEZ010000002.1"/>
</dbReference>
<protein>
    <submittedName>
        <fullName evidence="6">Peroxiredoxin family protein</fullName>
    </submittedName>
</protein>
<evidence type="ECO:0000259" key="5">
    <source>
        <dbReference type="PROSITE" id="PS51352"/>
    </source>
</evidence>
<keyword evidence="2" id="KW-0201">Cytochrome c-type biogenesis</keyword>
<dbReference type="GO" id="GO:0016491">
    <property type="term" value="F:oxidoreductase activity"/>
    <property type="evidence" value="ECO:0007669"/>
    <property type="project" value="InterPro"/>
</dbReference>
<keyword evidence="7" id="KW-1185">Reference proteome</keyword>
<dbReference type="Proteomes" id="UP001142175">
    <property type="component" value="Unassembled WGS sequence"/>
</dbReference>
<dbReference type="Pfam" id="PF00578">
    <property type="entry name" value="AhpC-TSA"/>
    <property type="match status" value="1"/>
</dbReference>
<dbReference type="PANTHER" id="PTHR42852">
    <property type="entry name" value="THIOL:DISULFIDE INTERCHANGE PROTEIN DSBE"/>
    <property type="match status" value="1"/>
</dbReference>
<dbReference type="InterPro" id="IPR013766">
    <property type="entry name" value="Thioredoxin_domain"/>
</dbReference>
<name>A0A9X2T2E2_9BACT</name>
<comment type="subcellular location">
    <subcellularLocation>
        <location evidence="1">Cell envelope</location>
    </subcellularLocation>
</comment>
<evidence type="ECO:0000256" key="1">
    <source>
        <dbReference type="ARBA" id="ARBA00004196"/>
    </source>
</evidence>
<dbReference type="SUPFAM" id="SSF52833">
    <property type="entry name" value="Thioredoxin-like"/>
    <property type="match status" value="1"/>
</dbReference>
<keyword evidence="3" id="KW-1015">Disulfide bond</keyword>
<evidence type="ECO:0000256" key="4">
    <source>
        <dbReference type="ARBA" id="ARBA00023284"/>
    </source>
</evidence>
<proteinExistence type="predicted"/>
<organism evidence="6 7">
    <name type="scientific">Aquiflexum gelatinilyticum</name>
    <dbReference type="NCBI Taxonomy" id="2961943"/>
    <lineage>
        <taxon>Bacteria</taxon>
        <taxon>Pseudomonadati</taxon>
        <taxon>Bacteroidota</taxon>
        <taxon>Cytophagia</taxon>
        <taxon>Cytophagales</taxon>
        <taxon>Cyclobacteriaceae</taxon>
        <taxon>Aquiflexum</taxon>
    </lineage>
</organism>
<comment type="caution">
    <text evidence="6">The sequence shown here is derived from an EMBL/GenBank/DDBJ whole genome shotgun (WGS) entry which is preliminary data.</text>
</comment>
<feature type="domain" description="Thioredoxin" evidence="5">
    <location>
        <begin position="238"/>
        <end position="371"/>
    </location>
</feature>
<reference evidence="6" key="1">
    <citation type="submission" date="2022-08" db="EMBL/GenBank/DDBJ databases">
        <authorList>
            <person name="Zhang D."/>
        </authorList>
    </citation>
    <scope>NUCLEOTIDE SEQUENCE</scope>
    <source>
        <strain evidence="6">XJ19-11</strain>
    </source>
</reference>
<dbReference type="GO" id="GO:0016209">
    <property type="term" value="F:antioxidant activity"/>
    <property type="evidence" value="ECO:0007669"/>
    <property type="project" value="InterPro"/>
</dbReference>
<evidence type="ECO:0000313" key="6">
    <source>
        <dbReference type="EMBL" id="MCR9016776.1"/>
    </source>
</evidence>
<dbReference type="PROSITE" id="PS51352">
    <property type="entry name" value="THIOREDOXIN_2"/>
    <property type="match status" value="1"/>
</dbReference>
<dbReference type="CDD" id="cd02966">
    <property type="entry name" value="TlpA_like_family"/>
    <property type="match status" value="1"/>
</dbReference>
<dbReference type="Gene3D" id="3.40.30.10">
    <property type="entry name" value="Glutaredoxin"/>
    <property type="match status" value="1"/>
</dbReference>
<dbReference type="InterPro" id="IPR050553">
    <property type="entry name" value="Thioredoxin_ResA/DsbE_sf"/>
</dbReference>
<accession>A0A9X2T2E2</accession>
<dbReference type="EMBL" id="JANSUY010000019">
    <property type="protein sequence ID" value="MCR9016776.1"/>
    <property type="molecule type" value="Genomic_DNA"/>
</dbReference>
<sequence length="371" mass="42569">MKNYLLLFLALVIFGCAKEKTPEEVFQGAKEKFYAAEQVSFKQVMLWENPLLGEVDTFLYELKLQKHPNIFFEYNYIGRRKDSELSYLDDVLTTINHKDSTVTIHSEETKPGNENFASSNTYLDFSPVNLLKKSPWIYKQDTAINGKTHLNFYWVEMDTMISEKKIYLENNMFINPANLTVNLLSRRLYHDGKRSQLIENVFEEYEFSAIKDSLRINPPKGYLSKIDGQTDKESPKILAKGEIAPDFELKDLDGNTVKLSDFRGKKVLLDFSMINCGWCKVALEEFSKPNFEFAANMVPLYINPVDPKEKMEKYVSRVTVPFPVLIDAKSVGEAYGVSGYPTFFLIDESGKIENVEVGYSDELMVKLNKGG</sequence>
<dbReference type="InterPro" id="IPR000866">
    <property type="entry name" value="AhpC/TSA"/>
</dbReference>
<dbReference type="PANTHER" id="PTHR42852:SF6">
    <property type="entry name" value="THIOL:DISULFIDE INTERCHANGE PROTEIN DSBE"/>
    <property type="match status" value="1"/>
</dbReference>
<dbReference type="PROSITE" id="PS51257">
    <property type="entry name" value="PROKAR_LIPOPROTEIN"/>
    <property type="match status" value="1"/>
</dbReference>
<dbReference type="GO" id="GO:0017004">
    <property type="term" value="P:cytochrome complex assembly"/>
    <property type="evidence" value="ECO:0007669"/>
    <property type="project" value="UniProtKB-KW"/>
</dbReference>
<evidence type="ECO:0000256" key="3">
    <source>
        <dbReference type="ARBA" id="ARBA00023157"/>
    </source>
</evidence>